<keyword evidence="2" id="KW-0378">Hydrolase</keyword>
<proteinExistence type="predicted"/>
<organism evidence="2 3">
    <name type="scientific">Gleimia hominis</name>
    <dbReference type="NCBI Taxonomy" id="595468"/>
    <lineage>
        <taxon>Bacteria</taxon>
        <taxon>Bacillati</taxon>
        <taxon>Actinomycetota</taxon>
        <taxon>Actinomycetes</taxon>
        <taxon>Actinomycetales</taxon>
        <taxon>Actinomycetaceae</taxon>
        <taxon>Gleimia</taxon>
    </lineage>
</organism>
<keyword evidence="2" id="KW-0645">Protease</keyword>
<keyword evidence="3" id="KW-1185">Reference proteome</keyword>
<dbReference type="NCBIfam" id="NF000668">
    <property type="entry name" value="PRK00033.1-1"/>
    <property type="match status" value="1"/>
</dbReference>
<evidence type="ECO:0000313" key="3">
    <source>
        <dbReference type="Proteomes" id="UP001247542"/>
    </source>
</evidence>
<dbReference type="Gene3D" id="3.30.1390.10">
    <property type="match status" value="1"/>
</dbReference>
<evidence type="ECO:0000313" key="2">
    <source>
        <dbReference type="EMBL" id="MDT3767818.1"/>
    </source>
</evidence>
<dbReference type="GO" id="GO:0006508">
    <property type="term" value="P:proteolysis"/>
    <property type="evidence" value="ECO:0007669"/>
    <property type="project" value="UniProtKB-KW"/>
</dbReference>
<dbReference type="Proteomes" id="UP001247542">
    <property type="component" value="Unassembled WGS sequence"/>
</dbReference>
<dbReference type="InterPro" id="IPR003769">
    <property type="entry name" value="ClpS_core"/>
</dbReference>
<protein>
    <submittedName>
        <fullName evidence="2">ATP-dependent Clp protease adapter ClpS</fullName>
    </submittedName>
</protein>
<sequence length="102" mass="11510">MQVGPLIDEQKREQPATSAFEHDQWVTVVWDDPVNLMSYVTRVFQRHFGYSPQRAESLMLLVHNEGRAVVARGLREHMEADALAMHGYGLQATVEPATSSES</sequence>
<reference evidence="2 3" key="1">
    <citation type="submission" date="2023-06" db="EMBL/GenBank/DDBJ databases">
        <title>Draft genome sequence of Gleimia hominis type strain CCUG 57540T.</title>
        <authorList>
            <person name="Salva-Serra F."/>
            <person name="Cardew S."/>
            <person name="Jensie Markopoulos S."/>
            <person name="Ohlen M."/>
            <person name="Inganas E."/>
            <person name="Svensson-Stadler L."/>
            <person name="Moore E.R.B."/>
        </authorList>
    </citation>
    <scope>NUCLEOTIDE SEQUENCE [LARGE SCALE GENOMIC DNA]</scope>
    <source>
        <strain evidence="2 3">CCUG 57540</strain>
    </source>
</reference>
<dbReference type="SUPFAM" id="SSF54736">
    <property type="entry name" value="ClpS-like"/>
    <property type="match status" value="1"/>
</dbReference>
<gene>
    <name evidence="2" type="primary">clpS</name>
    <name evidence="2" type="ORF">QS713_07065</name>
</gene>
<name>A0ABU3IBR2_9ACTO</name>
<dbReference type="Pfam" id="PF02617">
    <property type="entry name" value="ClpS"/>
    <property type="match status" value="1"/>
</dbReference>
<feature type="domain" description="Adaptor protein ClpS core" evidence="1">
    <location>
        <begin position="22"/>
        <end position="92"/>
    </location>
</feature>
<dbReference type="InterPro" id="IPR014719">
    <property type="entry name" value="Ribosomal_bL12_C/ClpS-like"/>
</dbReference>
<dbReference type="RefSeq" id="WP_313273901.1">
    <property type="nucleotide sequence ID" value="NZ_JASXSX010000002.1"/>
</dbReference>
<dbReference type="EMBL" id="JASXSX010000002">
    <property type="protein sequence ID" value="MDT3767818.1"/>
    <property type="molecule type" value="Genomic_DNA"/>
</dbReference>
<accession>A0ABU3IBR2</accession>
<dbReference type="GO" id="GO:0008233">
    <property type="term" value="F:peptidase activity"/>
    <property type="evidence" value="ECO:0007669"/>
    <property type="project" value="UniProtKB-KW"/>
</dbReference>
<evidence type="ECO:0000259" key="1">
    <source>
        <dbReference type="Pfam" id="PF02617"/>
    </source>
</evidence>
<comment type="caution">
    <text evidence="2">The sequence shown here is derived from an EMBL/GenBank/DDBJ whole genome shotgun (WGS) entry which is preliminary data.</text>
</comment>